<dbReference type="GO" id="GO:0005840">
    <property type="term" value="C:ribosome"/>
    <property type="evidence" value="ECO:0007669"/>
    <property type="project" value="UniProtKB-KW"/>
</dbReference>
<dbReference type="EMBL" id="AGBW02011937">
    <property type="protein sequence ID" value="OWR45887.1"/>
    <property type="molecule type" value="Genomic_DNA"/>
</dbReference>
<dbReference type="Proteomes" id="UP000007151">
    <property type="component" value="Unassembled WGS sequence"/>
</dbReference>
<dbReference type="InterPro" id="IPR029063">
    <property type="entry name" value="SAM-dependent_MTases_sf"/>
</dbReference>
<accession>A0A212EWR1</accession>
<dbReference type="eggNOG" id="ENOG502QUSY">
    <property type="taxonomic scope" value="Eukaryota"/>
</dbReference>
<dbReference type="InParanoid" id="A0A212EWR1"/>
<evidence type="ECO:0000313" key="7">
    <source>
        <dbReference type="Proteomes" id="UP000007151"/>
    </source>
</evidence>
<dbReference type="SUPFAM" id="SSF53335">
    <property type="entry name" value="S-adenosyl-L-methionine-dependent methyltransferases"/>
    <property type="match status" value="1"/>
</dbReference>
<dbReference type="KEGG" id="dpl:KGM_206514B"/>
<reference evidence="6 7" key="1">
    <citation type="journal article" date="2011" name="Cell">
        <title>The monarch butterfly genome yields insights into long-distance migration.</title>
        <authorList>
            <person name="Zhan S."/>
            <person name="Merlin C."/>
            <person name="Boore J.L."/>
            <person name="Reppert S.M."/>
        </authorList>
    </citation>
    <scope>NUCLEOTIDE SEQUENCE [LARGE SCALE GENOMIC DNA]</scope>
    <source>
        <strain evidence="6">F-2</strain>
    </source>
</reference>
<evidence type="ECO:0000256" key="3">
    <source>
        <dbReference type="ARBA" id="ARBA00037932"/>
    </source>
</evidence>
<evidence type="ECO:0000256" key="2">
    <source>
        <dbReference type="ARBA" id="ARBA00022679"/>
    </source>
</evidence>
<proteinExistence type="inferred from homology"/>
<name>A0A212EWR1_DANPL</name>
<evidence type="ECO:0000256" key="4">
    <source>
        <dbReference type="ARBA" id="ARBA00041867"/>
    </source>
</evidence>
<dbReference type="InterPro" id="IPR050078">
    <property type="entry name" value="Ribosomal_L11_MeTrfase_PrmA"/>
</dbReference>
<dbReference type="PANTHER" id="PTHR43648">
    <property type="entry name" value="ELECTRON TRANSFER FLAVOPROTEIN BETA SUBUNIT LYSINE METHYLTRANSFERASE"/>
    <property type="match status" value="1"/>
</dbReference>
<gene>
    <name evidence="6" type="ORF">KGM_206514B</name>
</gene>
<dbReference type="Gene3D" id="3.40.50.150">
    <property type="entry name" value="Vaccinia Virus protein VP39"/>
    <property type="match status" value="1"/>
</dbReference>
<protein>
    <recommendedName>
        <fullName evidence="5">ETFB lysine methyltransferase</fullName>
    </recommendedName>
    <alternativeName>
        <fullName evidence="4">Protein N-lysine methyltransferase METTL20</fullName>
    </alternativeName>
</protein>
<dbReference type="GO" id="GO:0005759">
    <property type="term" value="C:mitochondrial matrix"/>
    <property type="evidence" value="ECO:0007669"/>
    <property type="project" value="TreeGrafter"/>
</dbReference>
<dbReference type="GO" id="GO:0016279">
    <property type="term" value="F:protein-lysine N-methyltransferase activity"/>
    <property type="evidence" value="ECO:0007669"/>
    <property type="project" value="TreeGrafter"/>
</dbReference>
<feature type="non-terminal residue" evidence="6">
    <location>
        <position position="1"/>
    </location>
</feature>
<dbReference type="Pfam" id="PF06325">
    <property type="entry name" value="PrmA"/>
    <property type="match status" value="1"/>
</dbReference>
<evidence type="ECO:0000256" key="1">
    <source>
        <dbReference type="ARBA" id="ARBA00022603"/>
    </source>
</evidence>
<keyword evidence="2" id="KW-0808">Transferase</keyword>
<evidence type="ECO:0000256" key="5">
    <source>
        <dbReference type="ARBA" id="ARBA00042266"/>
    </source>
</evidence>
<dbReference type="AlphaFoldDB" id="A0A212EWR1"/>
<dbReference type="GO" id="GO:0032259">
    <property type="term" value="P:methylation"/>
    <property type="evidence" value="ECO:0007669"/>
    <property type="project" value="UniProtKB-KW"/>
</dbReference>
<sequence length="172" mass="19171">NLPSMMLKFKALFLQHTALTRNHLTPEILLRLVTPGCPLWSSRDSPFEDPFWAFYWPGGQATARYILDNPLTIKDRRVLDVGSGCGAGAIAAALVGTKRVLANDIDPVAVMAIKMNAELNNVEVQTDTNNYIGTECEEFDAILIGDMFYDEDFGNMLFGWLRDLASQDKLVK</sequence>
<dbReference type="STRING" id="278856.A0A212EWR1"/>
<keyword evidence="6" id="KW-0689">Ribosomal protein</keyword>
<evidence type="ECO:0000313" key="6">
    <source>
        <dbReference type="EMBL" id="OWR45887.1"/>
    </source>
</evidence>
<keyword evidence="7" id="KW-1185">Reference proteome</keyword>
<keyword evidence="6" id="KW-0687">Ribonucleoprotein</keyword>
<keyword evidence="1 6" id="KW-0489">Methyltransferase</keyword>
<comment type="caution">
    <text evidence="6">The sequence shown here is derived from an EMBL/GenBank/DDBJ whole genome shotgun (WGS) entry which is preliminary data.</text>
</comment>
<dbReference type="PANTHER" id="PTHR43648:SF1">
    <property type="entry name" value="ELECTRON TRANSFER FLAVOPROTEIN BETA SUBUNIT LYSINE METHYLTRANSFERASE"/>
    <property type="match status" value="1"/>
</dbReference>
<comment type="similarity">
    <text evidence="3">Belongs to the methyltransferase superfamily. ETFBKMT family.</text>
</comment>
<organism evidence="6 7">
    <name type="scientific">Danaus plexippus plexippus</name>
    <dbReference type="NCBI Taxonomy" id="278856"/>
    <lineage>
        <taxon>Eukaryota</taxon>
        <taxon>Metazoa</taxon>
        <taxon>Ecdysozoa</taxon>
        <taxon>Arthropoda</taxon>
        <taxon>Hexapoda</taxon>
        <taxon>Insecta</taxon>
        <taxon>Pterygota</taxon>
        <taxon>Neoptera</taxon>
        <taxon>Endopterygota</taxon>
        <taxon>Lepidoptera</taxon>
        <taxon>Glossata</taxon>
        <taxon>Ditrysia</taxon>
        <taxon>Papilionoidea</taxon>
        <taxon>Nymphalidae</taxon>
        <taxon>Danainae</taxon>
        <taxon>Danaini</taxon>
        <taxon>Danaina</taxon>
        <taxon>Danaus</taxon>
        <taxon>Danaus</taxon>
    </lineage>
</organism>